<keyword evidence="11" id="KW-1185">Reference proteome</keyword>
<feature type="transmembrane region" description="Helical" evidence="8">
    <location>
        <begin position="289"/>
        <end position="312"/>
    </location>
</feature>
<proteinExistence type="inferred from homology"/>
<dbReference type="Gene3D" id="1.20.1640.10">
    <property type="entry name" value="Multidrug efflux transporter AcrB transmembrane domain"/>
    <property type="match status" value="2"/>
</dbReference>
<dbReference type="Proteomes" id="UP001596108">
    <property type="component" value="Unassembled WGS sequence"/>
</dbReference>
<sequence length="823" mass="88504">MMNRWSSWTARLRWTTLAAWIAITVVSALALPSLSDVVRHTEQTFIPKQAESAQALKLLQEINPDAKSRTSAVIVLSRGGGLNAGDRAWMNRTLAAVEARKDELGITGLLDANTQPELAGRFLSTDKTTMLAIVYLPRSDFDDATRETLARLKRLLAGAPEGAEVELTGSAAISQDFQESSREGLKRTESVTIGLVLVILLIVFRSPVAPIVPLLTIGVSLVISRGITAWAASFGLPVTSFTESFLIAVLFGAGTDYCILMIGRYREELGVDGEPVAAMRRTLRGVGPTILYATSTVFAAFFLIGFAQFGLYKSGAGVAIGLLVTLLAGMTLAPALILLLGKALFWPLWPGKGNASPHGHSKLWASAAAIASKRSVLVMLSAILLLTPITFLFQGKRSFDDISEISPSLGSVVGFHQTERAFGAGEVFPLTMVVTSSESLRTPSAFAALEQASSDLAHVKGVREVRSATRPLGEKLKVGQAGGAPQGQTSAEENKAGSARQQALLRGLEAIALRAVPISQGLVGILPSIRPIIDALMPFFTEQLQASEGIADLKDLLEQGNGSTQAPSVETDPIKAGMQQILRFYMSPDGRTTKIDIIMKTNPFSTETMDSVDTLTAALRKSLDESVITDPQVFASGASAKYNELREISYRDFLRTGALVLVGIAIVLMLLLRSIIGPLYVLAALVFNYLITMGLLEFLYVKMLGFDGLSWTASFFIFMVIVALGVDYSIFLMARYREEYRYGNSKEAMTKAMTSTGGIIISAAAIMAGTFGALGFSGVDTLIQIGVGTMIGLLLYATLFMSLVVPAITFLVGERNRWPFRKR</sequence>
<dbReference type="EMBL" id="JBHSNC010000010">
    <property type="protein sequence ID" value="MFC5528626.1"/>
    <property type="molecule type" value="Genomic_DNA"/>
</dbReference>
<accession>A0ABW0QVS7</accession>
<feature type="transmembrane region" description="Helical" evidence="8">
    <location>
        <begin position="653"/>
        <end position="672"/>
    </location>
</feature>
<feature type="transmembrane region" description="Helical" evidence="8">
    <location>
        <begin position="713"/>
        <end position="734"/>
    </location>
</feature>
<organism evidence="10 11">
    <name type="scientific">Cohnella yongneupensis</name>
    <dbReference type="NCBI Taxonomy" id="425006"/>
    <lineage>
        <taxon>Bacteria</taxon>
        <taxon>Bacillati</taxon>
        <taxon>Bacillota</taxon>
        <taxon>Bacilli</taxon>
        <taxon>Bacillales</taxon>
        <taxon>Paenibacillaceae</taxon>
        <taxon>Cohnella</taxon>
    </lineage>
</organism>
<keyword evidence="4 8" id="KW-0812">Transmembrane</keyword>
<keyword evidence="5 8" id="KW-1133">Transmembrane helix</keyword>
<protein>
    <submittedName>
        <fullName evidence="10">MMPL family transporter</fullName>
    </submittedName>
</protein>
<comment type="caution">
    <text evidence="10">The sequence shown here is derived from an EMBL/GenBank/DDBJ whole genome shotgun (WGS) entry which is preliminary data.</text>
</comment>
<comment type="subcellular location">
    <subcellularLocation>
        <location evidence="1">Cell membrane</location>
        <topology evidence="1">Multi-pass membrane protein</topology>
    </subcellularLocation>
</comment>
<reference evidence="11" key="1">
    <citation type="journal article" date="2019" name="Int. J. Syst. Evol. Microbiol.">
        <title>The Global Catalogue of Microorganisms (GCM) 10K type strain sequencing project: providing services to taxonomists for standard genome sequencing and annotation.</title>
        <authorList>
            <consortium name="The Broad Institute Genomics Platform"/>
            <consortium name="The Broad Institute Genome Sequencing Center for Infectious Disease"/>
            <person name="Wu L."/>
            <person name="Ma J."/>
        </authorList>
    </citation>
    <scope>NUCLEOTIDE SEQUENCE [LARGE SCALE GENOMIC DNA]</scope>
    <source>
        <strain evidence="11">CGMCC 1.18578</strain>
    </source>
</reference>
<evidence type="ECO:0000256" key="1">
    <source>
        <dbReference type="ARBA" id="ARBA00004651"/>
    </source>
</evidence>
<feature type="region of interest" description="Disordered" evidence="7">
    <location>
        <begin position="474"/>
        <end position="498"/>
    </location>
</feature>
<feature type="transmembrane region" description="Helical" evidence="8">
    <location>
        <begin position="755"/>
        <end position="776"/>
    </location>
</feature>
<evidence type="ECO:0000256" key="2">
    <source>
        <dbReference type="ARBA" id="ARBA00010157"/>
    </source>
</evidence>
<evidence type="ECO:0000313" key="11">
    <source>
        <dbReference type="Proteomes" id="UP001596108"/>
    </source>
</evidence>
<dbReference type="PROSITE" id="PS50156">
    <property type="entry name" value="SSD"/>
    <property type="match status" value="1"/>
</dbReference>
<feature type="transmembrane region" description="Helical" evidence="8">
    <location>
        <begin position="679"/>
        <end position="701"/>
    </location>
</feature>
<dbReference type="InterPro" id="IPR004869">
    <property type="entry name" value="MMPL_dom"/>
</dbReference>
<evidence type="ECO:0000256" key="5">
    <source>
        <dbReference type="ARBA" id="ARBA00022989"/>
    </source>
</evidence>
<gene>
    <name evidence="10" type="ORF">ACFPQ4_04050</name>
</gene>
<dbReference type="PANTHER" id="PTHR33406:SF6">
    <property type="entry name" value="MEMBRANE PROTEIN YDGH-RELATED"/>
    <property type="match status" value="1"/>
</dbReference>
<dbReference type="SUPFAM" id="SSF82866">
    <property type="entry name" value="Multidrug efflux transporter AcrB transmembrane domain"/>
    <property type="match status" value="2"/>
</dbReference>
<dbReference type="PANTHER" id="PTHR33406">
    <property type="entry name" value="MEMBRANE PROTEIN MJ1562-RELATED"/>
    <property type="match status" value="1"/>
</dbReference>
<feature type="domain" description="SSD" evidence="9">
    <location>
        <begin position="682"/>
        <end position="810"/>
    </location>
</feature>
<keyword evidence="6 8" id="KW-0472">Membrane</keyword>
<evidence type="ECO:0000256" key="6">
    <source>
        <dbReference type="ARBA" id="ARBA00023136"/>
    </source>
</evidence>
<evidence type="ECO:0000256" key="3">
    <source>
        <dbReference type="ARBA" id="ARBA00022475"/>
    </source>
</evidence>
<evidence type="ECO:0000256" key="7">
    <source>
        <dbReference type="SAM" id="MobiDB-lite"/>
    </source>
</evidence>
<comment type="similarity">
    <text evidence="2">Belongs to the resistance-nodulation-cell division (RND) (TC 2.A.6) family. MmpL subfamily.</text>
</comment>
<evidence type="ECO:0000256" key="4">
    <source>
        <dbReference type="ARBA" id="ARBA00022692"/>
    </source>
</evidence>
<name>A0ABW0QVS7_9BACL</name>
<dbReference type="RefSeq" id="WP_378110471.1">
    <property type="nucleotide sequence ID" value="NZ_JBHSNC010000010.1"/>
</dbReference>
<feature type="transmembrane region" description="Helical" evidence="8">
    <location>
        <begin position="782"/>
        <end position="813"/>
    </location>
</feature>
<evidence type="ECO:0000313" key="10">
    <source>
        <dbReference type="EMBL" id="MFC5528626.1"/>
    </source>
</evidence>
<feature type="transmembrane region" description="Helical" evidence="8">
    <location>
        <begin position="318"/>
        <end position="340"/>
    </location>
</feature>
<dbReference type="Pfam" id="PF03176">
    <property type="entry name" value="MMPL"/>
    <property type="match status" value="2"/>
</dbReference>
<evidence type="ECO:0000259" key="9">
    <source>
        <dbReference type="PROSITE" id="PS50156"/>
    </source>
</evidence>
<dbReference type="InterPro" id="IPR000731">
    <property type="entry name" value="SSD"/>
</dbReference>
<dbReference type="InterPro" id="IPR050545">
    <property type="entry name" value="Mycobact_MmpL"/>
</dbReference>
<keyword evidence="3" id="KW-1003">Cell membrane</keyword>
<feature type="transmembrane region" description="Helical" evidence="8">
    <location>
        <begin position="376"/>
        <end position="393"/>
    </location>
</feature>
<evidence type="ECO:0000256" key="8">
    <source>
        <dbReference type="SAM" id="Phobius"/>
    </source>
</evidence>